<comment type="caution">
    <text evidence="3">The sequence shown here is derived from an EMBL/GenBank/DDBJ whole genome shotgun (WGS) entry which is preliminary data.</text>
</comment>
<dbReference type="InterPro" id="IPR045597">
    <property type="entry name" value="DUF6458"/>
</dbReference>
<reference evidence="3 4" key="1">
    <citation type="submission" date="2020-07" db="EMBL/GenBank/DDBJ databases">
        <title>Sequencing the genomes of 1000 actinobacteria strains.</title>
        <authorList>
            <person name="Klenk H.-P."/>
        </authorList>
    </citation>
    <scope>NUCLEOTIDE SEQUENCE [LARGE SCALE GENOMIC DNA]</scope>
    <source>
        <strain evidence="3 4">DSM 24552</strain>
    </source>
</reference>
<dbReference type="Proteomes" id="UP000544110">
    <property type="component" value="Unassembled WGS sequence"/>
</dbReference>
<keyword evidence="1" id="KW-1133">Transmembrane helix</keyword>
<sequence length="67" mass="7021">MGYGIGIALVAIGLILALAVQDAVPGVDLTMVGWICTGVGIVALVLAAITMNNNRRRTDVVETRREV</sequence>
<keyword evidence="4" id="KW-1185">Reference proteome</keyword>
<evidence type="ECO:0000313" key="3">
    <source>
        <dbReference type="EMBL" id="NYG54533.1"/>
    </source>
</evidence>
<dbReference type="EMBL" id="JACCAC010000001">
    <property type="protein sequence ID" value="NYG54533.1"/>
    <property type="molecule type" value="Genomic_DNA"/>
</dbReference>
<evidence type="ECO:0000256" key="1">
    <source>
        <dbReference type="SAM" id="Phobius"/>
    </source>
</evidence>
<feature type="domain" description="DUF6458" evidence="2">
    <location>
        <begin position="1"/>
        <end position="62"/>
    </location>
</feature>
<keyword evidence="1" id="KW-0472">Membrane</keyword>
<dbReference type="Pfam" id="PF20059">
    <property type="entry name" value="DUF6458"/>
    <property type="match status" value="1"/>
</dbReference>
<evidence type="ECO:0000313" key="4">
    <source>
        <dbReference type="Proteomes" id="UP000544110"/>
    </source>
</evidence>
<name>A0A7Y9RTZ0_9ACTN</name>
<gene>
    <name evidence="3" type="ORF">BJ989_000837</name>
</gene>
<evidence type="ECO:0000259" key="2">
    <source>
        <dbReference type="Pfam" id="PF20059"/>
    </source>
</evidence>
<protein>
    <submittedName>
        <fullName evidence="3">Energy-converting hydrogenase Eha subunit C</fullName>
    </submittedName>
</protein>
<dbReference type="RefSeq" id="WP_179517138.1">
    <property type="nucleotide sequence ID" value="NZ_JACCAC010000001.1"/>
</dbReference>
<feature type="transmembrane region" description="Helical" evidence="1">
    <location>
        <begin position="29"/>
        <end position="49"/>
    </location>
</feature>
<keyword evidence="1" id="KW-0812">Transmembrane</keyword>
<dbReference type="AlphaFoldDB" id="A0A7Y9RTZ0"/>
<accession>A0A7Y9RTZ0</accession>
<proteinExistence type="predicted"/>
<organism evidence="3 4">
    <name type="scientific">Nocardioides perillae</name>
    <dbReference type="NCBI Taxonomy" id="1119534"/>
    <lineage>
        <taxon>Bacteria</taxon>
        <taxon>Bacillati</taxon>
        <taxon>Actinomycetota</taxon>
        <taxon>Actinomycetes</taxon>
        <taxon>Propionibacteriales</taxon>
        <taxon>Nocardioidaceae</taxon>
        <taxon>Nocardioides</taxon>
    </lineage>
</organism>